<keyword evidence="12" id="KW-1185">Reference proteome</keyword>
<dbReference type="STRING" id="402384.HM131_12300"/>
<dbReference type="InterPro" id="IPR007060">
    <property type="entry name" value="FtsL/DivIC"/>
</dbReference>
<evidence type="ECO:0000256" key="10">
    <source>
        <dbReference type="SAM" id="MobiDB-lite"/>
    </source>
</evidence>
<gene>
    <name evidence="7" type="primary">ftsL</name>
    <name evidence="11" type="ORF">HM131_12300</name>
</gene>
<keyword evidence="6 7" id="KW-0131">Cell cycle</keyword>
<feature type="transmembrane region" description="Helical" evidence="7">
    <location>
        <begin position="38"/>
        <end position="59"/>
    </location>
</feature>
<dbReference type="AlphaFoldDB" id="A0A1W5ZW67"/>
<name>A0A1W5ZW67_9BACI</name>
<keyword evidence="4 7" id="KW-1133">Transmembrane helix</keyword>
<keyword evidence="1 7" id="KW-1003">Cell membrane</keyword>
<dbReference type="Pfam" id="PF04977">
    <property type="entry name" value="DivIC"/>
    <property type="match status" value="1"/>
</dbReference>
<dbReference type="EMBL" id="CP020772">
    <property type="protein sequence ID" value="ARI77576.1"/>
    <property type="molecule type" value="Genomic_DNA"/>
</dbReference>
<keyword evidence="5 7" id="KW-0472">Membrane</keyword>
<accession>A0A1W5ZW67</accession>
<comment type="subcellular location">
    <subcellularLocation>
        <location evidence="7">Cell membrane</location>
        <topology evidence="7">Single-pass type II membrane protein</topology>
    </subcellularLocation>
    <text evidence="7">Localizes to the division septum where it forms a ring structure.</text>
</comment>
<organism evidence="11 12">
    <name type="scientific">Halobacillus mangrovi</name>
    <dbReference type="NCBI Taxonomy" id="402384"/>
    <lineage>
        <taxon>Bacteria</taxon>
        <taxon>Bacillati</taxon>
        <taxon>Bacillota</taxon>
        <taxon>Bacilli</taxon>
        <taxon>Bacillales</taxon>
        <taxon>Bacillaceae</taxon>
        <taxon>Halobacillus</taxon>
    </lineage>
</organism>
<evidence type="ECO:0000256" key="1">
    <source>
        <dbReference type="ARBA" id="ARBA00022475"/>
    </source>
</evidence>
<dbReference type="GO" id="GO:0005886">
    <property type="term" value="C:plasma membrane"/>
    <property type="evidence" value="ECO:0007669"/>
    <property type="project" value="UniProtKB-SubCell"/>
</dbReference>
<proteinExistence type="inferred from homology"/>
<comment type="function">
    <text evidence="7">Essential cell division protein.</text>
</comment>
<evidence type="ECO:0000313" key="12">
    <source>
        <dbReference type="Proteomes" id="UP000192527"/>
    </source>
</evidence>
<keyword evidence="9" id="KW-0175">Coiled coil</keyword>
<dbReference type="NCBIfam" id="TIGR02209">
    <property type="entry name" value="ftsL_broad"/>
    <property type="match status" value="1"/>
</dbReference>
<dbReference type="GO" id="GO:0032153">
    <property type="term" value="C:cell division site"/>
    <property type="evidence" value="ECO:0007669"/>
    <property type="project" value="UniProtKB-UniRule"/>
</dbReference>
<keyword evidence="2 7" id="KW-0132">Cell division</keyword>
<evidence type="ECO:0000256" key="6">
    <source>
        <dbReference type="ARBA" id="ARBA00023306"/>
    </source>
</evidence>
<evidence type="ECO:0000256" key="5">
    <source>
        <dbReference type="ARBA" id="ARBA00023136"/>
    </source>
</evidence>
<evidence type="ECO:0000256" key="3">
    <source>
        <dbReference type="ARBA" id="ARBA00022692"/>
    </source>
</evidence>
<evidence type="ECO:0000313" key="11">
    <source>
        <dbReference type="EMBL" id="ARI77576.1"/>
    </source>
</evidence>
<keyword evidence="3 7" id="KW-0812">Transmembrane</keyword>
<dbReference type="HAMAP" id="MF_00910">
    <property type="entry name" value="FtsL"/>
    <property type="match status" value="1"/>
</dbReference>
<dbReference type="GO" id="GO:0043093">
    <property type="term" value="P:FtsZ-dependent cytokinesis"/>
    <property type="evidence" value="ECO:0007669"/>
    <property type="project" value="UniProtKB-UniRule"/>
</dbReference>
<feature type="region of interest" description="Disordered" evidence="10">
    <location>
        <begin position="1"/>
        <end position="22"/>
    </location>
</feature>
<evidence type="ECO:0000256" key="2">
    <source>
        <dbReference type="ARBA" id="ARBA00022618"/>
    </source>
</evidence>
<evidence type="ECO:0000256" key="4">
    <source>
        <dbReference type="ARBA" id="ARBA00022989"/>
    </source>
</evidence>
<protein>
    <recommendedName>
        <fullName evidence="7 8">Cell division protein FtsL</fullName>
    </recommendedName>
</protein>
<evidence type="ECO:0000256" key="8">
    <source>
        <dbReference type="NCBIfam" id="TIGR02209"/>
    </source>
</evidence>
<dbReference type="KEGG" id="hmn:HM131_12300"/>
<evidence type="ECO:0000256" key="9">
    <source>
        <dbReference type="SAM" id="Coils"/>
    </source>
</evidence>
<dbReference type="InterPro" id="IPR011922">
    <property type="entry name" value="Cell_div_FtsL"/>
</dbReference>
<dbReference type="RefSeq" id="WP_085030039.1">
    <property type="nucleotide sequence ID" value="NZ_CP020772.1"/>
</dbReference>
<reference evidence="11 12" key="1">
    <citation type="submission" date="2017-04" db="EMBL/GenBank/DDBJ databases">
        <title>The whole genome sequencing and assembly of Halobacillus mangrovi strain.</title>
        <authorList>
            <person name="Lee S.-J."/>
            <person name="Park M.-K."/>
            <person name="Kim J.-Y."/>
            <person name="Lee Y.-J."/>
            <person name="Yi H."/>
            <person name="Bahn Y.-S."/>
            <person name="Kim J.F."/>
            <person name="Lee D.-W."/>
        </authorList>
    </citation>
    <scope>NUCLEOTIDE SEQUENCE [LARGE SCALE GENOMIC DNA]</scope>
    <source>
        <strain evidence="11 12">KTB 131</strain>
    </source>
</reference>
<feature type="coiled-coil region" evidence="9">
    <location>
        <begin position="61"/>
        <end position="88"/>
    </location>
</feature>
<dbReference type="Proteomes" id="UP000192527">
    <property type="component" value="Chromosome"/>
</dbReference>
<sequence>MSLEHAKKAQQPLQQPEKQKQVKVKVHKKRWISTGEKFLYSISTTAVLAASIFFVQFSAATDSLNRDIRSLEKEISQQESQNENLAYQVKELSNPDRILKIAKENGLNIQNAKVKQAGTVSN</sequence>
<evidence type="ECO:0000256" key="7">
    <source>
        <dbReference type="HAMAP-Rule" id="MF_00910"/>
    </source>
</evidence>
<comment type="similarity">
    <text evidence="7">Belongs to the FtsL family.</text>
</comment>
<dbReference type="OrthoDB" id="2973386at2"/>